<evidence type="ECO:0000313" key="7">
    <source>
        <dbReference type="Proteomes" id="UP001286456"/>
    </source>
</evidence>
<feature type="repeat" description="ANK" evidence="3">
    <location>
        <begin position="136"/>
        <end position="168"/>
    </location>
</feature>
<gene>
    <name evidence="6" type="ORF">B0T19DRAFT_115552</name>
</gene>
<comment type="caution">
    <text evidence="6">The sequence shown here is derived from an EMBL/GenBank/DDBJ whole genome shotgun (WGS) entry which is preliminary data.</text>
</comment>
<dbReference type="PROSITE" id="PS50297">
    <property type="entry name" value="ANK_REP_REGION"/>
    <property type="match status" value="2"/>
</dbReference>
<protein>
    <submittedName>
        <fullName evidence="6">Ankyrin repeat-containing domain protein</fullName>
    </submittedName>
</protein>
<dbReference type="Gene3D" id="1.25.40.20">
    <property type="entry name" value="Ankyrin repeat-containing domain"/>
    <property type="match status" value="4"/>
</dbReference>
<feature type="transmembrane region" description="Helical" evidence="5">
    <location>
        <begin position="12"/>
        <end position="33"/>
    </location>
</feature>
<organism evidence="6 7">
    <name type="scientific">Cercophora scortea</name>
    <dbReference type="NCBI Taxonomy" id="314031"/>
    <lineage>
        <taxon>Eukaryota</taxon>
        <taxon>Fungi</taxon>
        <taxon>Dikarya</taxon>
        <taxon>Ascomycota</taxon>
        <taxon>Pezizomycotina</taxon>
        <taxon>Sordariomycetes</taxon>
        <taxon>Sordariomycetidae</taxon>
        <taxon>Sordariales</taxon>
        <taxon>Lasiosphaeriaceae</taxon>
        <taxon>Cercophora</taxon>
    </lineage>
</organism>
<evidence type="ECO:0000313" key="6">
    <source>
        <dbReference type="EMBL" id="KAK3333054.1"/>
    </source>
</evidence>
<dbReference type="InterPro" id="IPR002110">
    <property type="entry name" value="Ankyrin_rpt"/>
</dbReference>
<dbReference type="SUPFAM" id="SSF48403">
    <property type="entry name" value="Ankyrin repeat"/>
    <property type="match status" value="2"/>
</dbReference>
<dbReference type="PROSITE" id="PS50088">
    <property type="entry name" value="ANK_REPEAT"/>
    <property type="match status" value="3"/>
</dbReference>
<dbReference type="Proteomes" id="UP001286456">
    <property type="component" value="Unassembled WGS sequence"/>
</dbReference>
<dbReference type="PANTHER" id="PTHR24123">
    <property type="entry name" value="ANKYRIN REPEAT-CONTAINING"/>
    <property type="match status" value="1"/>
</dbReference>
<dbReference type="Pfam" id="PF12796">
    <property type="entry name" value="Ank_2"/>
    <property type="match status" value="2"/>
</dbReference>
<keyword evidence="7" id="KW-1185">Reference proteome</keyword>
<proteinExistence type="predicted"/>
<keyword evidence="1" id="KW-0677">Repeat</keyword>
<dbReference type="SMART" id="SM00248">
    <property type="entry name" value="ANK"/>
    <property type="match status" value="10"/>
</dbReference>
<evidence type="ECO:0000256" key="4">
    <source>
        <dbReference type="SAM" id="MobiDB-lite"/>
    </source>
</evidence>
<dbReference type="AlphaFoldDB" id="A0AAE0IXJ0"/>
<accession>A0AAE0IXJ0</accession>
<evidence type="ECO:0000256" key="3">
    <source>
        <dbReference type="PROSITE-ProRule" id="PRU00023"/>
    </source>
</evidence>
<dbReference type="Pfam" id="PF00023">
    <property type="entry name" value="Ank"/>
    <property type="match status" value="1"/>
</dbReference>
<dbReference type="InterPro" id="IPR051165">
    <property type="entry name" value="Multifunctional_ANK_Repeat"/>
</dbReference>
<dbReference type="InterPro" id="IPR036770">
    <property type="entry name" value="Ankyrin_rpt-contain_sf"/>
</dbReference>
<keyword evidence="5" id="KW-1133">Transmembrane helix</keyword>
<reference evidence="6" key="1">
    <citation type="journal article" date="2023" name="Mol. Phylogenet. Evol.">
        <title>Genome-scale phylogeny and comparative genomics of the fungal order Sordariales.</title>
        <authorList>
            <person name="Hensen N."/>
            <person name="Bonometti L."/>
            <person name="Westerberg I."/>
            <person name="Brannstrom I.O."/>
            <person name="Guillou S."/>
            <person name="Cros-Aarteil S."/>
            <person name="Calhoun S."/>
            <person name="Haridas S."/>
            <person name="Kuo A."/>
            <person name="Mondo S."/>
            <person name="Pangilinan J."/>
            <person name="Riley R."/>
            <person name="LaButti K."/>
            <person name="Andreopoulos B."/>
            <person name="Lipzen A."/>
            <person name="Chen C."/>
            <person name="Yan M."/>
            <person name="Daum C."/>
            <person name="Ng V."/>
            <person name="Clum A."/>
            <person name="Steindorff A."/>
            <person name="Ohm R.A."/>
            <person name="Martin F."/>
            <person name="Silar P."/>
            <person name="Natvig D.O."/>
            <person name="Lalanne C."/>
            <person name="Gautier V."/>
            <person name="Ament-Velasquez S.L."/>
            <person name="Kruys A."/>
            <person name="Hutchinson M.I."/>
            <person name="Powell A.J."/>
            <person name="Barry K."/>
            <person name="Miller A.N."/>
            <person name="Grigoriev I.V."/>
            <person name="Debuchy R."/>
            <person name="Gladieux P."/>
            <person name="Hiltunen Thoren M."/>
            <person name="Johannesson H."/>
        </authorList>
    </citation>
    <scope>NUCLEOTIDE SEQUENCE</scope>
    <source>
        <strain evidence="6">SMH4131-1</strain>
    </source>
</reference>
<dbReference type="PANTHER" id="PTHR24123:SF33">
    <property type="entry name" value="PROTEIN HOS4"/>
    <property type="match status" value="1"/>
</dbReference>
<keyword evidence="5" id="KW-0472">Membrane</keyword>
<evidence type="ECO:0000256" key="1">
    <source>
        <dbReference type="ARBA" id="ARBA00022737"/>
    </source>
</evidence>
<keyword evidence="2 3" id="KW-0040">ANK repeat</keyword>
<name>A0AAE0IXJ0_9PEZI</name>
<evidence type="ECO:0000256" key="5">
    <source>
        <dbReference type="SAM" id="Phobius"/>
    </source>
</evidence>
<sequence>MNVDLFQNNPAWWYYFIVAVPLAFLVIGLYLMFRYSSSFSTMVKRKILSSPTTTDATTDDSEAHVGVSTVLRWAAATGQIDTVAGLLGSDTYAMTSLAAGLGSEDTLIAAVTNGHEEIARLLLQRDGQVVDETDAQGATALHHAAGKGSLELVMLLLRHGANVHRSDSGGRKPLEWAMENRDEKCTAAILLAMYDGAQSVDPDTASLPSSIHVACAHFDLAMVKRLISAGYSRTTKDSQGRIPLFSALEANQDFFIEVADLYTKNELRDTDFHGLGLLHSAVELGLLGVIKYLVGCGLDVRLKTANELETPLHFVAKTKEGANRLWIMEYLVANGASKSAINSAGSTLAHLIAREDRPDSPTLLTSFVQRDKWRLKTQDSTGRTPVHIAAMWGRLPILKEMLKIADREILSIQDGEKLLAADLAARAGHLEAYQLLDLLHDGSGKETKAHRFDALVGQLVAKNDLPGLKQAYTQPGKSQPPLELSGRVFEAAIDASASNIINYFLDNDRSWITKRYGSYNGTVLVNAIARGTPDFVDFLLDAGAPVDGQDNSGWNALHVAAFWGLRPATTRRILEKSAAGKDEKDAYGWIPYDLAYFYYREDLYEILAPASLAKHTLPWWKGENVELGTGFEDEEFGGNVHPGSPGNEGKESRLPRFETTASSWAAGVDVVGRLAELAG</sequence>
<feature type="repeat" description="ANK" evidence="3">
    <location>
        <begin position="519"/>
        <end position="551"/>
    </location>
</feature>
<dbReference type="EMBL" id="JAUEPO010000002">
    <property type="protein sequence ID" value="KAK3333054.1"/>
    <property type="molecule type" value="Genomic_DNA"/>
</dbReference>
<feature type="region of interest" description="Disordered" evidence="4">
    <location>
        <begin position="631"/>
        <end position="653"/>
    </location>
</feature>
<feature type="repeat" description="ANK" evidence="3">
    <location>
        <begin position="381"/>
        <end position="403"/>
    </location>
</feature>
<reference evidence="6" key="2">
    <citation type="submission" date="2023-06" db="EMBL/GenBank/DDBJ databases">
        <authorList>
            <consortium name="Lawrence Berkeley National Laboratory"/>
            <person name="Haridas S."/>
            <person name="Hensen N."/>
            <person name="Bonometti L."/>
            <person name="Westerberg I."/>
            <person name="Brannstrom I.O."/>
            <person name="Guillou S."/>
            <person name="Cros-Aarteil S."/>
            <person name="Calhoun S."/>
            <person name="Kuo A."/>
            <person name="Mondo S."/>
            <person name="Pangilinan J."/>
            <person name="Riley R."/>
            <person name="Labutti K."/>
            <person name="Andreopoulos B."/>
            <person name="Lipzen A."/>
            <person name="Chen C."/>
            <person name="Yanf M."/>
            <person name="Daum C."/>
            <person name="Ng V."/>
            <person name="Clum A."/>
            <person name="Steindorff A."/>
            <person name="Ohm R."/>
            <person name="Martin F."/>
            <person name="Silar P."/>
            <person name="Natvig D."/>
            <person name="Lalanne C."/>
            <person name="Gautier V."/>
            <person name="Ament-Velasquez S.L."/>
            <person name="Kruys A."/>
            <person name="Hutchinson M.I."/>
            <person name="Powell A.J."/>
            <person name="Barry K."/>
            <person name="Miller A.N."/>
            <person name="Grigoriev I.V."/>
            <person name="Debuchy R."/>
            <person name="Gladieux P."/>
            <person name="Thoren M.H."/>
            <person name="Johannesson H."/>
        </authorList>
    </citation>
    <scope>NUCLEOTIDE SEQUENCE</scope>
    <source>
        <strain evidence="6">SMH4131-1</strain>
    </source>
</reference>
<evidence type="ECO:0000256" key="2">
    <source>
        <dbReference type="ARBA" id="ARBA00023043"/>
    </source>
</evidence>
<keyword evidence="5" id="KW-0812">Transmembrane</keyword>